<dbReference type="GO" id="GO:0008270">
    <property type="term" value="F:zinc ion binding"/>
    <property type="evidence" value="ECO:0007669"/>
    <property type="project" value="UniProtKB-UniRule"/>
</dbReference>
<keyword evidence="1" id="KW-0862">Zinc</keyword>
<evidence type="ECO:0000256" key="2">
    <source>
        <dbReference type="SAM" id="MobiDB-lite"/>
    </source>
</evidence>
<dbReference type="GO" id="GO:0001000">
    <property type="term" value="F:bacterial-type RNA polymerase core enzyme binding"/>
    <property type="evidence" value="ECO:0007669"/>
    <property type="project" value="UniProtKB-UniRule"/>
</dbReference>
<dbReference type="GO" id="GO:0045893">
    <property type="term" value="P:positive regulation of DNA-templated transcription"/>
    <property type="evidence" value="ECO:0007669"/>
    <property type="project" value="UniProtKB-UniRule"/>
</dbReference>
<protein>
    <recommendedName>
        <fullName evidence="1">RNA polymerase-binding protein RbpA</fullName>
    </recommendedName>
</protein>
<feature type="binding site" evidence="1">
    <location>
        <position position="56"/>
    </location>
    <ligand>
        <name>Zn(2+)</name>
        <dbReference type="ChEBI" id="CHEBI:29105"/>
    </ligand>
</feature>
<evidence type="ECO:0000256" key="1">
    <source>
        <dbReference type="HAMAP-Rule" id="MF_01483"/>
    </source>
</evidence>
<feature type="region of interest" description="Disordered" evidence="2">
    <location>
        <begin position="1"/>
        <end position="29"/>
    </location>
</feature>
<dbReference type="HAMAP" id="MF_01483">
    <property type="entry name" value="RbpA"/>
    <property type="match status" value="1"/>
</dbReference>
<dbReference type="Proteomes" id="UP000460272">
    <property type="component" value="Unassembled WGS sequence"/>
</dbReference>
<dbReference type="Gene3D" id="2.20.28.270">
    <property type="entry name" value="RNA polymerase-binding protein A"/>
    <property type="match status" value="1"/>
</dbReference>
<dbReference type="RefSeq" id="WP_145861954.1">
    <property type="nucleotide sequence ID" value="NZ_RPFW01000011.1"/>
</dbReference>
<dbReference type="Pfam" id="PF13397">
    <property type="entry name" value="RbpA"/>
    <property type="match status" value="1"/>
</dbReference>
<feature type="region of interest" description="Disordered" evidence="2">
    <location>
        <begin position="62"/>
        <end position="81"/>
    </location>
</feature>
<comment type="caution">
    <text evidence="3">The sequence shown here is derived from an EMBL/GenBank/DDBJ whole genome shotgun (WGS) entry which is preliminary data.</text>
</comment>
<comment type="subunit">
    <text evidence="1">Forms a complex with the RNAP catalytic core and with free principal sigma factors.</text>
</comment>
<feature type="binding site" evidence="1">
    <location>
        <position position="38"/>
    </location>
    <ligand>
        <name>Zn(2+)</name>
        <dbReference type="ChEBI" id="CHEBI:29105"/>
    </ligand>
</feature>
<feature type="binding site" evidence="1">
    <location>
        <position position="59"/>
    </location>
    <ligand>
        <name>Zn(2+)</name>
        <dbReference type="ChEBI" id="CHEBI:29105"/>
    </ligand>
</feature>
<accession>A0A6P2BMK4</accession>
<proteinExistence type="inferred from homology"/>
<reference evidence="3 4" key="1">
    <citation type="submission" date="2018-11" db="EMBL/GenBank/DDBJ databases">
        <title>Trebonia kvetii gen.nov., sp.nov., a novel acidophilic actinobacterium, and proposal of the new actinobacterial family Treboniaceae fam. nov.</title>
        <authorList>
            <person name="Rapoport D."/>
            <person name="Sagova-Mareckova M."/>
            <person name="Sedlacek I."/>
            <person name="Provaznik J."/>
            <person name="Kralova S."/>
            <person name="Pavlinic D."/>
            <person name="Benes V."/>
            <person name="Kopecky J."/>
        </authorList>
    </citation>
    <scope>NUCLEOTIDE SEQUENCE [LARGE SCALE GENOMIC DNA]</scope>
    <source>
        <strain evidence="3 4">15Tr583</strain>
    </source>
</reference>
<evidence type="ECO:0000313" key="4">
    <source>
        <dbReference type="Proteomes" id="UP000460272"/>
    </source>
</evidence>
<comment type="similarity">
    <text evidence="1">Belongs to the RNA polymerase-binding protein RbpA family.</text>
</comment>
<dbReference type="OrthoDB" id="3618415at2"/>
<keyword evidence="1" id="KW-0805">Transcription regulation</keyword>
<feature type="binding site" evidence="1">
    <location>
        <position position="34"/>
    </location>
    <ligand>
        <name>Zn(2+)</name>
        <dbReference type="ChEBI" id="CHEBI:29105"/>
    </ligand>
</feature>
<dbReference type="InterPro" id="IPR038638">
    <property type="entry name" value="RbpA_sf"/>
</dbReference>
<dbReference type="EMBL" id="RPFW01000011">
    <property type="protein sequence ID" value="TVY99846.1"/>
    <property type="molecule type" value="Genomic_DNA"/>
</dbReference>
<gene>
    <name evidence="1" type="primary">rbpA</name>
    <name evidence="3" type="ORF">EAS64_40075</name>
</gene>
<dbReference type="AlphaFoldDB" id="A0A6P2BMK4"/>
<dbReference type="InterPro" id="IPR025182">
    <property type="entry name" value="RNApol-bd_RbpA"/>
</dbReference>
<name>A0A6P2BMK4_9ACTN</name>
<organism evidence="3 4">
    <name type="scientific">Trebonia kvetii</name>
    <dbReference type="NCBI Taxonomy" id="2480626"/>
    <lineage>
        <taxon>Bacteria</taxon>
        <taxon>Bacillati</taxon>
        <taxon>Actinomycetota</taxon>
        <taxon>Actinomycetes</taxon>
        <taxon>Streptosporangiales</taxon>
        <taxon>Treboniaceae</taxon>
        <taxon>Trebonia</taxon>
    </lineage>
</organism>
<evidence type="ECO:0000313" key="3">
    <source>
        <dbReference type="EMBL" id="TVY99846.1"/>
    </source>
</evidence>
<keyword evidence="4" id="KW-1185">Reference proteome</keyword>
<sequence length="126" mass="14073">MAERALRGTRLGATSYENDRNTDLAPRQDVPFDCPNGHHFSVPFAAEAELPPLWECRVCGAMSTASTGDSPSPKKVKPPRSHWDMLMERRTVEDLEAVLAERLEVVKQRRAMEARAIADVANRRSA</sequence>
<keyword evidence="1" id="KW-0804">Transcription</keyword>
<keyword evidence="1" id="KW-0479">Metal-binding</keyword>
<comment type="cofactor">
    <cofactor evidence="1">
        <name>Zn(2+)</name>
        <dbReference type="ChEBI" id="CHEBI:29105"/>
    </cofactor>
    <text evidence="1">Bind 1 Zn(2+) per subunit.</text>
</comment>
<comment type="function">
    <text evidence="1">Binds to RNA polymerase (RNAP), stimulating transcription from principal, but not alternative sigma factor promoters.</text>
</comment>